<proteinExistence type="predicted"/>
<evidence type="ECO:0000256" key="1">
    <source>
        <dbReference type="SAM" id="Phobius"/>
    </source>
</evidence>
<keyword evidence="1" id="KW-0812">Transmembrane</keyword>
<feature type="transmembrane region" description="Helical" evidence="1">
    <location>
        <begin position="12"/>
        <end position="35"/>
    </location>
</feature>
<dbReference type="Gene3D" id="3.40.630.10">
    <property type="entry name" value="Zn peptidases"/>
    <property type="match status" value="1"/>
</dbReference>
<protein>
    <recommendedName>
        <fullName evidence="4">Peptidase M28 domain-containing protein</fullName>
    </recommendedName>
</protein>
<evidence type="ECO:0000313" key="2">
    <source>
        <dbReference type="EMBL" id="MBK1881675.1"/>
    </source>
</evidence>
<evidence type="ECO:0000313" key="3">
    <source>
        <dbReference type="Proteomes" id="UP000603141"/>
    </source>
</evidence>
<comment type="caution">
    <text evidence="2">The sequence shown here is derived from an EMBL/GenBank/DDBJ whole genome shotgun (WGS) entry which is preliminary data.</text>
</comment>
<dbReference type="RefSeq" id="WP_200268082.1">
    <property type="nucleotide sequence ID" value="NZ_JAENIJ010000005.1"/>
</dbReference>
<dbReference type="AlphaFoldDB" id="A0A934VV01"/>
<keyword evidence="1" id="KW-0472">Membrane</keyword>
<reference evidence="2" key="1">
    <citation type="submission" date="2021-01" db="EMBL/GenBank/DDBJ databases">
        <title>Modified the classification status of verrucomicrobia.</title>
        <authorList>
            <person name="Feng X."/>
        </authorList>
    </citation>
    <scope>NUCLEOTIDE SEQUENCE</scope>
    <source>
        <strain evidence="2">KCTC 22041</strain>
    </source>
</reference>
<keyword evidence="3" id="KW-1185">Reference proteome</keyword>
<gene>
    <name evidence="2" type="ORF">JIN85_04575</name>
</gene>
<accession>A0A934VV01</accession>
<dbReference type="SUPFAM" id="SSF53187">
    <property type="entry name" value="Zn-dependent exopeptidases"/>
    <property type="match status" value="1"/>
</dbReference>
<organism evidence="2 3">
    <name type="scientific">Luteolibacter pohnpeiensis</name>
    <dbReference type="NCBI Taxonomy" id="454153"/>
    <lineage>
        <taxon>Bacteria</taxon>
        <taxon>Pseudomonadati</taxon>
        <taxon>Verrucomicrobiota</taxon>
        <taxon>Verrucomicrobiia</taxon>
        <taxon>Verrucomicrobiales</taxon>
        <taxon>Verrucomicrobiaceae</taxon>
        <taxon>Luteolibacter</taxon>
    </lineage>
</organism>
<keyword evidence="1" id="KW-1133">Transmembrane helix</keyword>
<name>A0A934VV01_9BACT</name>
<sequence length="303" mass="32117">MSNPRTRKRWVAILLVGVPAWLLISALAGLWLYFWNEGKEKAIEQARFTQNISVPSLQDDLTKFVQIIGERNLSSEKAAANLGKASAMIQGSLGPSNTGYAIMLERSTGDFPIIQVRITGKSDQSPIWVVTSYDSRPGSPGVEANATGLTATIAAAQAMAGDTPLRSVHFVFLPHANDPTAPKEKTLDGLKQLIAKSADPSVVIYVEAMGARESLWLTAPDPNLAALSNTGEIGAVIAMDEAFPDGNAADFAKVLFSTGLPTLRVATRPAVAVSEPDDQPAPPTTVAASAGRLVDLIRRCAAK</sequence>
<dbReference type="Proteomes" id="UP000603141">
    <property type="component" value="Unassembled WGS sequence"/>
</dbReference>
<dbReference type="EMBL" id="JAENIJ010000005">
    <property type="protein sequence ID" value="MBK1881675.1"/>
    <property type="molecule type" value="Genomic_DNA"/>
</dbReference>
<evidence type="ECO:0008006" key="4">
    <source>
        <dbReference type="Google" id="ProtNLM"/>
    </source>
</evidence>